<evidence type="ECO:0008006" key="7">
    <source>
        <dbReference type="Google" id="ProtNLM"/>
    </source>
</evidence>
<sequence length="317" mass="33950">MLRSVTIISVPYHVGLRASPIHSSRVSEGPDYLRSAGLATRVHSHTGVPVHEAEIAPVADDFEGDIGRSFELLRRVALAVTAARNQGSFPIVLAGNCNTSVGVAAGLWGSDDLKAARDDALGCVWFDAHDDYNIPDTVVSGYFDSQGIAMMAGECWKALLATLPGFRPTVLRNVIHCGMRDVNELERSRVEAADLGVVWGDATKKVDFEAGLRKEMDERFGLGEGRDMATLVHLDVDTLDSPLAKANQFACSGGLLEDDLVGCMAAISERTVPLALTIASFDPLCDGDESAQRIAAVAIKATERVLDGLKSRGLFQQ</sequence>
<reference evidence="5" key="2">
    <citation type="submission" date="2023-05" db="EMBL/GenBank/DDBJ databases">
        <authorList>
            <consortium name="Lawrence Berkeley National Laboratory"/>
            <person name="Steindorff A."/>
            <person name="Hensen N."/>
            <person name="Bonometti L."/>
            <person name="Westerberg I."/>
            <person name="Brannstrom I.O."/>
            <person name="Guillou S."/>
            <person name="Cros-Aarteil S."/>
            <person name="Calhoun S."/>
            <person name="Haridas S."/>
            <person name="Kuo A."/>
            <person name="Mondo S."/>
            <person name="Pangilinan J."/>
            <person name="Riley R."/>
            <person name="Labutti K."/>
            <person name="Andreopoulos B."/>
            <person name="Lipzen A."/>
            <person name="Chen C."/>
            <person name="Yanf M."/>
            <person name="Daum C."/>
            <person name="Ng V."/>
            <person name="Clum A."/>
            <person name="Ohm R."/>
            <person name="Martin F."/>
            <person name="Silar P."/>
            <person name="Natvig D."/>
            <person name="Lalanne C."/>
            <person name="Gautier V."/>
            <person name="Ament-Velasquez S.L."/>
            <person name="Kruys A."/>
            <person name="Hutchinson M.I."/>
            <person name="Powell A.J."/>
            <person name="Barry K."/>
            <person name="Miller A.N."/>
            <person name="Grigoriev I.V."/>
            <person name="Debuchy R."/>
            <person name="Gladieux P."/>
            <person name="Thoren M.H."/>
            <person name="Johannesson H."/>
        </authorList>
    </citation>
    <scope>NUCLEOTIDE SEQUENCE</scope>
    <source>
        <strain evidence="5">CBS 538.74</strain>
    </source>
</reference>
<dbReference type="Pfam" id="PF00491">
    <property type="entry name" value="Arginase"/>
    <property type="match status" value="1"/>
</dbReference>
<comment type="similarity">
    <text evidence="4">Belongs to the arginase family.</text>
</comment>
<evidence type="ECO:0000256" key="3">
    <source>
        <dbReference type="ARBA" id="ARBA00023211"/>
    </source>
</evidence>
<dbReference type="SUPFAM" id="SSF52768">
    <property type="entry name" value="Arginase/deacetylase"/>
    <property type="match status" value="1"/>
</dbReference>
<dbReference type="Proteomes" id="UP001302745">
    <property type="component" value="Unassembled WGS sequence"/>
</dbReference>
<dbReference type="GO" id="GO:0030145">
    <property type="term" value="F:manganese ion binding"/>
    <property type="evidence" value="ECO:0007669"/>
    <property type="project" value="TreeGrafter"/>
</dbReference>
<evidence type="ECO:0000256" key="1">
    <source>
        <dbReference type="ARBA" id="ARBA00022723"/>
    </source>
</evidence>
<dbReference type="InterPro" id="IPR006035">
    <property type="entry name" value="Ureohydrolase"/>
</dbReference>
<keyword evidence="1" id="KW-0479">Metal-binding</keyword>
<keyword evidence="3" id="KW-0464">Manganese</keyword>
<dbReference type="Gene3D" id="3.40.800.10">
    <property type="entry name" value="Ureohydrolase domain"/>
    <property type="match status" value="1"/>
</dbReference>
<evidence type="ECO:0000313" key="6">
    <source>
        <dbReference type="Proteomes" id="UP001302745"/>
    </source>
</evidence>
<dbReference type="PANTHER" id="PTHR43782:SF3">
    <property type="entry name" value="ARGINASE"/>
    <property type="match status" value="1"/>
</dbReference>
<dbReference type="PANTHER" id="PTHR43782">
    <property type="entry name" value="ARGINASE"/>
    <property type="match status" value="1"/>
</dbReference>
<dbReference type="PROSITE" id="PS51409">
    <property type="entry name" value="ARGINASE_2"/>
    <property type="match status" value="1"/>
</dbReference>
<dbReference type="GO" id="GO:0005634">
    <property type="term" value="C:nucleus"/>
    <property type="evidence" value="ECO:0007669"/>
    <property type="project" value="TreeGrafter"/>
</dbReference>
<dbReference type="CDD" id="cd09999">
    <property type="entry name" value="Arginase-like_1"/>
    <property type="match status" value="1"/>
</dbReference>
<proteinExistence type="inferred from homology"/>
<name>A0AAN6VJR5_9PEZI</name>
<accession>A0AAN6VJR5</accession>
<keyword evidence="2" id="KW-0378">Hydrolase</keyword>
<evidence type="ECO:0000256" key="4">
    <source>
        <dbReference type="PROSITE-ProRule" id="PRU00742"/>
    </source>
</evidence>
<organism evidence="5 6">
    <name type="scientific">Chaetomidium leptoderma</name>
    <dbReference type="NCBI Taxonomy" id="669021"/>
    <lineage>
        <taxon>Eukaryota</taxon>
        <taxon>Fungi</taxon>
        <taxon>Dikarya</taxon>
        <taxon>Ascomycota</taxon>
        <taxon>Pezizomycotina</taxon>
        <taxon>Sordariomycetes</taxon>
        <taxon>Sordariomycetidae</taxon>
        <taxon>Sordariales</taxon>
        <taxon>Chaetomiaceae</taxon>
        <taxon>Chaetomidium</taxon>
    </lineage>
</organism>
<gene>
    <name evidence="5" type="ORF">C8A00DRAFT_44344</name>
</gene>
<keyword evidence="6" id="KW-1185">Reference proteome</keyword>
<evidence type="ECO:0000256" key="2">
    <source>
        <dbReference type="ARBA" id="ARBA00022801"/>
    </source>
</evidence>
<dbReference type="GO" id="GO:0005829">
    <property type="term" value="C:cytosol"/>
    <property type="evidence" value="ECO:0007669"/>
    <property type="project" value="TreeGrafter"/>
</dbReference>
<reference evidence="5" key="1">
    <citation type="journal article" date="2023" name="Mol. Phylogenet. Evol.">
        <title>Genome-scale phylogeny and comparative genomics of the fungal order Sordariales.</title>
        <authorList>
            <person name="Hensen N."/>
            <person name="Bonometti L."/>
            <person name="Westerberg I."/>
            <person name="Brannstrom I.O."/>
            <person name="Guillou S."/>
            <person name="Cros-Aarteil S."/>
            <person name="Calhoun S."/>
            <person name="Haridas S."/>
            <person name="Kuo A."/>
            <person name="Mondo S."/>
            <person name="Pangilinan J."/>
            <person name="Riley R."/>
            <person name="LaButti K."/>
            <person name="Andreopoulos B."/>
            <person name="Lipzen A."/>
            <person name="Chen C."/>
            <person name="Yan M."/>
            <person name="Daum C."/>
            <person name="Ng V."/>
            <person name="Clum A."/>
            <person name="Steindorff A."/>
            <person name="Ohm R.A."/>
            <person name="Martin F."/>
            <person name="Silar P."/>
            <person name="Natvig D.O."/>
            <person name="Lalanne C."/>
            <person name="Gautier V."/>
            <person name="Ament-Velasquez S.L."/>
            <person name="Kruys A."/>
            <person name="Hutchinson M.I."/>
            <person name="Powell A.J."/>
            <person name="Barry K."/>
            <person name="Miller A.N."/>
            <person name="Grigoriev I.V."/>
            <person name="Debuchy R."/>
            <person name="Gladieux P."/>
            <person name="Hiltunen Thoren M."/>
            <person name="Johannesson H."/>
        </authorList>
    </citation>
    <scope>NUCLEOTIDE SEQUENCE</scope>
    <source>
        <strain evidence="5">CBS 538.74</strain>
    </source>
</reference>
<evidence type="ECO:0000313" key="5">
    <source>
        <dbReference type="EMBL" id="KAK4152590.1"/>
    </source>
</evidence>
<dbReference type="InterPro" id="IPR023696">
    <property type="entry name" value="Ureohydrolase_dom_sf"/>
</dbReference>
<comment type="caution">
    <text evidence="5">The sequence shown here is derived from an EMBL/GenBank/DDBJ whole genome shotgun (WGS) entry which is preliminary data.</text>
</comment>
<protein>
    <recommendedName>
        <fullName evidence="7">Arginase</fullName>
    </recommendedName>
</protein>
<dbReference type="EMBL" id="MU856968">
    <property type="protein sequence ID" value="KAK4152590.1"/>
    <property type="molecule type" value="Genomic_DNA"/>
</dbReference>
<dbReference type="GO" id="GO:0004053">
    <property type="term" value="F:arginase activity"/>
    <property type="evidence" value="ECO:0007669"/>
    <property type="project" value="TreeGrafter"/>
</dbReference>
<dbReference type="AlphaFoldDB" id="A0AAN6VJR5"/>